<dbReference type="RefSeq" id="XP_031872557.1">
    <property type="nucleotide sequence ID" value="XM_032012864.1"/>
</dbReference>
<dbReference type="PANTHER" id="PTHR43539:SF68">
    <property type="entry name" value="FLAVIN-BINDING MONOOXYGENASE-LIKE PROTEIN (AFU_ORTHOLOGUE AFUA_4G09220)"/>
    <property type="match status" value="1"/>
</dbReference>
<comment type="caution">
    <text evidence="5">The sequence shown here is derived from an EMBL/GenBank/DDBJ whole genome shotgun (WGS) entry which is preliminary data.</text>
</comment>
<organism evidence="5 6">
    <name type="scientific">Venustampulla echinocandica</name>
    <dbReference type="NCBI Taxonomy" id="2656787"/>
    <lineage>
        <taxon>Eukaryota</taxon>
        <taxon>Fungi</taxon>
        <taxon>Dikarya</taxon>
        <taxon>Ascomycota</taxon>
        <taxon>Pezizomycotina</taxon>
        <taxon>Leotiomycetes</taxon>
        <taxon>Helotiales</taxon>
        <taxon>Pleuroascaceae</taxon>
        <taxon>Venustampulla</taxon>
    </lineage>
</organism>
<dbReference type="GO" id="GO:0050660">
    <property type="term" value="F:flavin adenine dinucleotide binding"/>
    <property type="evidence" value="ECO:0007669"/>
    <property type="project" value="InterPro"/>
</dbReference>
<feature type="compositionally biased region" description="Polar residues" evidence="4">
    <location>
        <begin position="13"/>
        <end position="24"/>
    </location>
</feature>
<keyword evidence="3" id="KW-0560">Oxidoreductase</keyword>
<dbReference type="SUPFAM" id="SSF51905">
    <property type="entry name" value="FAD/NAD(P)-binding domain"/>
    <property type="match status" value="1"/>
</dbReference>
<dbReference type="Proteomes" id="UP000254866">
    <property type="component" value="Unassembled WGS sequence"/>
</dbReference>
<reference evidence="5 6" key="1">
    <citation type="journal article" date="2018" name="IMA Fungus">
        <title>IMA Genome-F 9: Draft genome sequence of Annulohypoxylon stygium, Aspergillus mulundensis, Berkeleyomyces basicola (syn. Thielaviopsis basicola), Ceratocystis smalleyi, two Cercospora beticola strains, Coleophoma cylindrospora, Fusarium fracticaudum, Phialophora cf. hyalina, and Morchella septimelata.</title>
        <authorList>
            <person name="Wingfield B.D."/>
            <person name="Bills G.F."/>
            <person name="Dong Y."/>
            <person name="Huang W."/>
            <person name="Nel W.J."/>
            <person name="Swalarsk-Parry B.S."/>
            <person name="Vaghefi N."/>
            <person name="Wilken P.M."/>
            <person name="An Z."/>
            <person name="de Beer Z.W."/>
            <person name="De Vos L."/>
            <person name="Chen L."/>
            <person name="Duong T.A."/>
            <person name="Gao Y."/>
            <person name="Hammerbacher A."/>
            <person name="Kikkert J.R."/>
            <person name="Li Y."/>
            <person name="Li H."/>
            <person name="Li K."/>
            <person name="Li Q."/>
            <person name="Liu X."/>
            <person name="Ma X."/>
            <person name="Naidoo K."/>
            <person name="Pethybridge S.J."/>
            <person name="Sun J."/>
            <person name="Steenkamp E.T."/>
            <person name="van der Nest M.A."/>
            <person name="van Wyk S."/>
            <person name="Wingfield M.J."/>
            <person name="Xiong C."/>
            <person name="Yue Q."/>
            <person name="Zhang X."/>
        </authorList>
    </citation>
    <scope>NUCLEOTIDE SEQUENCE [LARGE SCALE GENOMIC DNA]</scope>
    <source>
        <strain evidence="5 6">BP 5553</strain>
    </source>
</reference>
<dbReference type="GO" id="GO:0004499">
    <property type="term" value="F:N,N-dimethylaniline monooxygenase activity"/>
    <property type="evidence" value="ECO:0007669"/>
    <property type="project" value="InterPro"/>
</dbReference>
<keyword evidence="6" id="KW-1185">Reference proteome</keyword>
<evidence type="ECO:0000256" key="2">
    <source>
        <dbReference type="ARBA" id="ARBA00022827"/>
    </source>
</evidence>
<accession>A0A370TWJ4</accession>
<dbReference type="InterPro" id="IPR020946">
    <property type="entry name" value="Flavin_mOase-like"/>
</dbReference>
<evidence type="ECO:0000256" key="1">
    <source>
        <dbReference type="ARBA" id="ARBA00022630"/>
    </source>
</evidence>
<name>A0A370TWJ4_9HELO</name>
<dbReference type="STRING" id="2656787.A0A370TWJ4"/>
<dbReference type="Pfam" id="PF13450">
    <property type="entry name" value="NAD_binding_8"/>
    <property type="match status" value="1"/>
</dbReference>
<protein>
    <recommendedName>
        <fullName evidence="7">FAD protein</fullName>
    </recommendedName>
</protein>
<feature type="region of interest" description="Disordered" evidence="4">
    <location>
        <begin position="1"/>
        <end position="24"/>
    </location>
</feature>
<dbReference type="GeneID" id="43597090"/>
<evidence type="ECO:0000256" key="4">
    <source>
        <dbReference type="SAM" id="MobiDB-lite"/>
    </source>
</evidence>
<keyword evidence="1" id="KW-0285">Flavoprotein</keyword>
<evidence type="ECO:0008006" key="7">
    <source>
        <dbReference type="Google" id="ProtNLM"/>
    </source>
</evidence>
<dbReference type="OrthoDB" id="74360at2759"/>
<evidence type="ECO:0000313" key="6">
    <source>
        <dbReference type="Proteomes" id="UP000254866"/>
    </source>
</evidence>
<sequence>MATVATQAPVDVPSSNRPEPGSFQLNTAKFPAAAAAPSKPEDADTIAAQWVESFNKAVNSADFAGISDIFHAESYWRDQLCLSWDFHTLHGPQKIISVFKQSNGCRIKSAALDKSSQLRSPTAAVIDAEGKVHSVTAFLTLESDIGRGAGIVRLAQEQGVWKVFTLFTFLKELKHHEDAVGRKRPNGVVHGEHISRKNWLDRRREEQNFENGQEPTVLILGAGQAGLTVAARLKMLGVESLIVDREERIGDNWRNRYHQLVLHDPIWFDHLPFLPFPDNWPIFTPKDKLGEWFESYVTLLELNAWTQATITKASWDDASAKWTATVERVRDGKTETRIFHPKHIIQATGHSGEPNFPSHIKGINDFKGTRLVHSSKFPGATPSQGQNKKAIVVGCCNSGHDIAQDFYENGYAVTMVQRSSTLVLSAETNLDSLSGLYGHDGPPTEDADMLFWSVPNPVLKRISIDTTKAQNKADEKILQGLEKAGFKLDQGPDGSGLWMKYLQRGGGYYLDVGCSQLIIDGKIKIKQGQEIAEALPNGLKFADGEVIEADEIVFATGYKNMRTQCRKIFGDEVADRVKDVWGFDEEGEVRTMWRKTGHPGFWFMGGNLAFCRWYSRPLALQIKALEEGLCRYDDL</sequence>
<proteinExistence type="predicted"/>
<dbReference type="GO" id="GO:0050661">
    <property type="term" value="F:NADP binding"/>
    <property type="evidence" value="ECO:0007669"/>
    <property type="project" value="InterPro"/>
</dbReference>
<dbReference type="PANTHER" id="PTHR43539">
    <property type="entry name" value="FLAVIN-BINDING MONOOXYGENASE-LIKE PROTEIN (AFU_ORTHOLOGUE AFUA_4G09220)"/>
    <property type="match status" value="1"/>
</dbReference>
<dbReference type="EMBL" id="NPIC01000002">
    <property type="protein sequence ID" value="RDL39901.1"/>
    <property type="molecule type" value="Genomic_DNA"/>
</dbReference>
<gene>
    <name evidence="5" type="ORF">BP5553_04241</name>
</gene>
<dbReference type="AlphaFoldDB" id="A0A370TWJ4"/>
<dbReference type="InterPro" id="IPR050982">
    <property type="entry name" value="Auxin_biosynth/cation_transpt"/>
</dbReference>
<dbReference type="Pfam" id="PF00743">
    <property type="entry name" value="FMO-like"/>
    <property type="match status" value="1"/>
</dbReference>
<evidence type="ECO:0000256" key="3">
    <source>
        <dbReference type="ARBA" id="ARBA00023002"/>
    </source>
</evidence>
<dbReference type="Gene3D" id="3.50.50.60">
    <property type="entry name" value="FAD/NAD(P)-binding domain"/>
    <property type="match status" value="1"/>
</dbReference>
<dbReference type="InterPro" id="IPR036188">
    <property type="entry name" value="FAD/NAD-bd_sf"/>
</dbReference>
<keyword evidence="2" id="KW-0274">FAD</keyword>
<evidence type="ECO:0000313" key="5">
    <source>
        <dbReference type="EMBL" id="RDL39901.1"/>
    </source>
</evidence>